<sequence>MDNNIYDYAIQVMRKKRAERGWSQQELADYMNISKTFIGNIENPRQRARLNLGHLNELAKVFQCSPKDFLPDTPLG</sequence>
<dbReference type="PROSITE" id="PS50943">
    <property type="entry name" value="HTH_CROC1"/>
    <property type="match status" value="1"/>
</dbReference>
<dbReference type="SUPFAM" id="SSF47413">
    <property type="entry name" value="lambda repressor-like DNA-binding domains"/>
    <property type="match status" value="1"/>
</dbReference>
<protein>
    <recommendedName>
        <fullName evidence="1">HTH cro/C1-type domain-containing protein</fullName>
    </recommendedName>
</protein>
<proteinExistence type="predicted"/>
<evidence type="ECO:0000313" key="2">
    <source>
        <dbReference type="EMBL" id="KAA6304459.1"/>
    </source>
</evidence>
<dbReference type="SMART" id="SM00530">
    <property type="entry name" value="HTH_XRE"/>
    <property type="match status" value="1"/>
</dbReference>
<dbReference type="EMBL" id="SNRY01011497">
    <property type="protein sequence ID" value="KAA6304459.1"/>
    <property type="molecule type" value="Genomic_DNA"/>
</dbReference>
<dbReference type="AlphaFoldDB" id="A0A5J4P7Y4"/>
<feature type="domain" description="HTH cro/C1-type" evidence="1">
    <location>
        <begin position="13"/>
        <end position="69"/>
    </location>
</feature>
<dbReference type="InterPro" id="IPR010982">
    <property type="entry name" value="Lambda_DNA-bd_dom_sf"/>
</dbReference>
<dbReference type="Gene3D" id="1.10.260.40">
    <property type="entry name" value="lambda repressor-like DNA-binding domains"/>
    <property type="match status" value="1"/>
</dbReference>
<gene>
    <name evidence="2" type="ORF">EZS27_043892</name>
</gene>
<evidence type="ECO:0000259" key="1">
    <source>
        <dbReference type="PROSITE" id="PS50943"/>
    </source>
</evidence>
<name>A0A5J4P7Y4_9ZZZZ</name>
<reference evidence="2" key="1">
    <citation type="submission" date="2019-03" db="EMBL/GenBank/DDBJ databases">
        <title>Single cell metagenomics reveals metabolic interactions within the superorganism composed of flagellate Streblomastix strix and complex community of Bacteroidetes bacteria on its surface.</title>
        <authorList>
            <person name="Treitli S.C."/>
            <person name="Kolisko M."/>
            <person name="Husnik F."/>
            <person name="Keeling P."/>
            <person name="Hampl V."/>
        </authorList>
    </citation>
    <scope>NUCLEOTIDE SEQUENCE</scope>
    <source>
        <strain evidence="2">STM</strain>
    </source>
</reference>
<dbReference type="Pfam" id="PF01381">
    <property type="entry name" value="HTH_3"/>
    <property type="match status" value="1"/>
</dbReference>
<organism evidence="2">
    <name type="scientific">termite gut metagenome</name>
    <dbReference type="NCBI Taxonomy" id="433724"/>
    <lineage>
        <taxon>unclassified sequences</taxon>
        <taxon>metagenomes</taxon>
        <taxon>organismal metagenomes</taxon>
    </lineage>
</organism>
<accession>A0A5J4P7Y4</accession>
<dbReference type="GO" id="GO:0003677">
    <property type="term" value="F:DNA binding"/>
    <property type="evidence" value="ECO:0007669"/>
    <property type="project" value="InterPro"/>
</dbReference>
<dbReference type="InterPro" id="IPR001387">
    <property type="entry name" value="Cro/C1-type_HTH"/>
</dbReference>
<dbReference type="CDD" id="cd00093">
    <property type="entry name" value="HTH_XRE"/>
    <property type="match status" value="1"/>
</dbReference>
<comment type="caution">
    <text evidence="2">The sequence shown here is derived from an EMBL/GenBank/DDBJ whole genome shotgun (WGS) entry which is preliminary data.</text>
</comment>